<comment type="caution">
    <text evidence="1">The sequence shown here is derived from an EMBL/GenBank/DDBJ whole genome shotgun (WGS) entry which is preliminary data.</text>
</comment>
<dbReference type="EMBL" id="JBBNAG010000002">
    <property type="protein sequence ID" value="KAK9157846.1"/>
    <property type="molecule type" value="Genomic_DNA"/>
</dbReference>
<sequence length="56" mass="6453">MSVKDNEHGMDEHFAIDGLTPCVYEYQSKNEEFEQNELSIEENFDISPQESNISIA</sequence>
<evidence type="ECO:0000313" key="1">
    <source>
        <dbReference type="EMBL" id="KAK9157846.1"/>
    </source>
</evidence>
<protein>
    <submittedName>
        <fullName evidence="1">Uncharacterized protein</fullName>
    </submittedName>
</protein>
<organism evidence="1 2">
    <name type="scientific">Stephania cephalantha</name>
    <dbReference type="NCBI Taxonomy" id="152367"/>
    <lineage>
        <taxon>Eukaryota</taxon>
        <taxon>Viridiplantae</taxon>
        <taxon>Streptophyta</taxon>
        <taxon>Embryophyta</taxon>
        <taxon>Tracheophyta</taxon>
        <taxon>Spermatophyta</taxon>
        <taxon>Magnoliopsida</taxon>
        <taxon>Ranunculales</taxon>
        <taxon>Menispermaceae</taxon>
        <taxon>Menispermoideae</taxon>
        <taxon>Cissampelideae</taxon>
        <taxon>Stephania</taxon>
    </lineage>
</organism>
<name>A0AAP0KSL1_9MAGN</name>
<dbReference type="AlphaFoldDB" id="A0AAP0KSL1"/>
<gene>
    <name evidence="1" type="ORF">Scep_004420</name>
</gene>
<keyword evidence="2" id="KW-1185">Reference proteome</keyword>
<proteinExistence type="predicted"/>
<reference evidence="1 2" key="1">
    <citation type="submission" date="2024-01" db="EMBL/GenBank/DDBJ databases">
        <title>Genome assemblies of Stephania.</title>
        <authorList>
            <person name="Yang L."/>
        </authorList>
    </citation>
    <scope>NUCLEOTIDE SEQUENCE [LARGE SCALE GENOMIC DNA]</scope>
    <source>
        <strain evidence="1">JXDWG</strain>
        <tissue evidence="1">Leaf</tissue>
    </source>
</reference>
<accession>A0AAP0KSL1</accession>
<dbReference type="Proteomes" id="UP001419268">
    <property type="component" value="Unassembled WGS sequence"/>
</dbReference>
<evidence type="ECO:0000313" key="2">
    <source>
        <dbReference type="Proteomes" id="UP001419268"/>
    </source>
</evidence>